<evidence type="ECO:0000313" key="1">
    <source>
        <dbReference type="EMBL" id="CAI9288728.1"/>
    </source>
</evidence>
<gene>
    <name evidence="1" type="ORF">LSALG_LOCUS28003</name>
</gene>
<sequence>AFWNGLSVNEKEGFVHGLRFTKKKYNNGIEADEDKVDAIDDVKKISLVSQRNEMLLNWKDLPDKKKEKIIRKLCTSKVKKLAEANFGKNRIPIKTSSSLFPSSVNMKISSELEASNGLQKVGETVIKLFPEGDPKLNLNEPVSVDLQEICSLQSVVKEKKRKRKN</sequence>
<dbReference type="Proteomes" id="UP001177003">
    <property type="component" value="Chromosome 5"/>
</dbReference>
<evidence type="ECO:0000313" key="2">
    <source>
        <dbReference type="Proteomes" id="UP001177003"/>
    </source>
</evidence>
<dbReference type="AlphaFoldDB" id="A0AA35ZA33"/>
<accession>A0AA35ZA33</accession>
<proteinExistence type="predicted"/>
<reference evidence="1" key="1">
    <citation type="submission" date="2023-04" db="EMBL/GenBank/DDBJ databases">
        <authorList>
            <person name="Vijverberg K."/>
            <person name="Xiong W."/>
            <person name="Schranz E."/>
        </authorList>
    </citation>
    <scope>NUCLEOTIDE SEQUENCE</scope>
</reference>
<feature type="non-terminal residue" evidence="1">
    <location>
        <position position="1"/>
    </location>
</feature>
<name>A0AA35ZA33_LACSI</name>
<organism evidence="1 2">
    <name type="scientific">Lactuca saligna</name>
    <name type="common">Willowleaf lettuce</name>
    <dbReference type="NCBI Taxonomy" id="75948"/>
    <lineage>
        <taxon>Eukaryota</taxon>
        <taxon>Viridiplantae</taxon>
        <taxon>Streptophyta</taxon>
        <taxon>Embryophyta</taxon>
        <taxon>Tracheophyta</taxon>
        <taxon>Spermatophyta</taxon>
        <taxon>Magnoliopsida</taxon>
        <taxon>eudicotyledons</taxon>
        <taxon>Gunneridae</taxon>
        <taxon>Pentapetalae</taxon>
        <taxon>asterids</taxon>
        <taxon>campanulids</taxon>
        <taxon>Asterales</taxon>
        <taxon>Asteraceae</taxon>
        <taxon>Cichorioideae</taxon>
        <taxon>Cichorieae</taxon>
        <taxon>Lactucinae</taxon>
        <taxon>Lactuca</taxon>
    </lineage>
</organism>
<dbReference type="EMBL" id="OX465081">
    <property type="protein sequence ID" value="CAI9288728.1"/>
    <property type="molecule type" value="Genomic_DNA"/>
</dbReference>
<protein>
    <submittedName>
        <fullName evidence="1">Uncharacterized protein</fullName>
    </submittedName>
</protein>
<keyword evidence="2" id="KW-1185">Reference proteome</keyword>